<evidence type="ECO:0008006" key="4">
    <source>
        <dbReference type="Google" id="ProtNLM"/>
    </source>
</evidence>
<dbReference type="Pfam" id="PF02349">
    <property type="entry name" value="MSG"/>
    <property type="match status" value="5"/>
</dbReference>
<feature type="coiled-coil region" evidence="1">
    <location>
        <begin position="803"/>
        <end position="844"/>
    </location>
</feature>
<feature type="coiled-coil region" evidence="1">
    <location>
        <begin position="363"/>
        <end position="408"/>
    </location>
</feature>
<accession>A0A0W4ZIZ5</accession>
<evidence type="ECO:0000256" key="1">
    <source>
        <dbReference type="SAM" id="Coils"/>
    </source>
</evidence>
<dbReference type="STRING" id="1408657.A0A0W4ZIZ5"/>
<feature type="coiled-coil region" evidence="1">
    <location>
        <begin position="225"/>
        <end position="259"/>
    </location>
</feature>
<protein>
    <recommendedName>
        <fullName evidence="4">Major surface glycoprotein 2 C-terminal domain-containing protein</fullName>
    </recommendedName>
</protein>
<keyword evidence="1" id="KW-0175">Coiled coil</keyword>
<dbReference type="OrthoDB" id="5400168at2759"/>
<dbReference type="VEuPathDB" id="FungiDB:T551_02773"/>
<dbReference type="GeneID" id="28941291"/>
<evidence type="ECO:0000313" key="2">
    <source>
        <dbReference type="EMBL" id="KTW28354.1"/>
    </source>
</evidence>
<proteinExistence type="predicted"/>
<gene>
    <name evidence="2" type="ORF">T551_02773</name>
</gene>
<dbReference type="Proteomes" id="UP000053447">
    <property type="component" value="Unassembled WGS sequence"/>
</dbReference>
<comment type="caution">
    <text evidence="2">The sequence shown here is derived from an EMBL/GenBank/DDBJ whole genome shotgun (WGS) entry which is preliminary data.</text>
</comment>
<reference evidence="3" key="1">
    <citation type="journal article" date="2016" name="Nat. Commun.">
        <title>Genome analysis of three Pneumocystis species reveals adaptation mechanisms to life exclusively in mammalian hosts.</title>
        <authorList>
            <person name="Ma L."/>
            <person name="Chen Z."/>
            <person name="Huang D.W."/>
            <person name="Kutty G."/>
            <person name="Ishihara M."/>
            <person name="Wang H."/>
            <person name="Abouelleil A."/>
            <person name="Bishop L."/>
            <person name="Davey E."/>
            <person name="Deng R."/>
            <person name="Deng X."/>
            <person name="Fan L."/>
            <person name="Fantoni G."/>
            <person name="Fitzgerald M."/>
            <person name="Gogineni E."/>
            <person name="Goldberg J.M."/>
            <person name="Handley G."/>
            <person name="Hu X."/>
            <person name="Huber C."/>
            <person name="Jiao X."/>
            <person name="Jones K."/>
            <person name="Levin J.Z."/>
            <person name="Liu Y."/>
            <person name="Macdonald P."/>
            <person name="Melnikov A."/>
            <person name="Raley C."/>
            <person name="Sassi M."/>
            <person name="Sherman B.T."/>
            <person name="Song X."/>
            <person name="Sykes S."/>
            <person name="Tran B."/>
            <person name="Walsh L."/>
            <person name="Xia Y."/>
            <person name="Yang J."/>
            <person name="Young S."/>
            <person name="Zeng Q."/>
            <person name="Zheng X."/>
            <person name="Stephens R."/>
            <person name="Nusbaum C."/>
            <person name="Birren B.W."/>
            <person name="Azadi P."/>
            <person name="Lempicki R.A."/>
            <person name="Cuomo C.A."/>
            <person name="Kovacs J.A."/>
        </authorList>
    </citation>
    <scope>NUCLEOTIDE SEQUENCE [LARGE SCALE GENOMIC DNA]</scope>
    <source>
        <strain evidence="3">RU7</strain>
    </source>
</reference>
<dbReference type="AlphaFoldDB" id="A0A0W4ZIZ5"/>
<dbReference type="RefSeq" id="XP_018228916.1">
    <property type="nucleotide sequence ID" value="XM_018375036.1"/>
</dbReference>
<dbReference type="EMBL" id="LFWA01000012">
    <property type="protein sequence ID" value="KTW28354.1"/>
    <property type="molecule type" value="Genomic_DNA"/>
</dbReference>
<organism evidence="2 3">
    <name type="scientific">Pneumocystis jirovecii (strain RU7)</name>
    <name type="common">Human pneumocystis pneumonia agent</name>
    <dbReference type="NCBI Taxonomy" id="1408657"/>
    <lineage>
        <taxon>Eukaryota</taxon>
        <taxon>Fungi</taxon>
        <taxon>Dikarya</taxon>
        <taxon>Ascomycota</taxon>
        <taxon>Taphrinomycotina</taxon>
        <taxon>Pneumocystomycetes</taxon>
        <taxon>Pneumocystaceae</taxon>
        <taxon>Pneumocystis</taxon>
    </lineage>
</organism>
<sequence length="1072" mass="124956">MTDICNEGNKYIDCQKVLKKTQNSLNLTPIINQLIKREVDIQRTEEETEEDRILSFILRLHSKNASQCKSRLKTYCEFTKRINLGLNNVDPKIKKICSSSDQDERCNKLRRYIGRLSLQLNKDINKELKEIQKNNKSLTDDECTKYQIDCMLLEGTYPDLVSIICSTLIINCYEKKLKNLAKKILFRGLRGNLKNTNTCEQKIEMTCIKLSKERDELVEICLNQKEICQDLVKTAKKNCEDLEKKIEIANKNLNNEKCHSLFKECYFYEPNCENLNVHNCEELIKKCESKGITYLPFVRSFSPIEPQVTLGEEIGLDELYKSAEFEEIYTGKPEKKMPLYMLPLLIRSSKLDPDDYDEDEICENELKEKCNFLENLRSDMESLCKNDKKKSCEKISQLSEKCNDLKKELYNKDLSSTETSKSSKFFSWTRLPKLLTRKECTHLLSECFYLETQCVENLNLTCRNVKIACYRKGRIIKTNKILQKRLRGMLHSLDDYTNFKKCQIKLMEECKTLKNKNDVFFFLCLESMYTCLTLWEDIQAKEANLFQILGRKRDAPTNQECSELQKLCKELESDSELIHKPCSTLKRHCIFRNNSIQLKNYLLKKKEDSFSSITQCRKILKKECNKLFKKGENPFNYSCIKQEESCDLMRLEVIKHCTALKNNIETLNILNTITQDNEELCMLWGGYCEQLSPNCNELLEKTEKNQGLCTQLKNKCKLFFQRRDMEDALIYEFEGSLSSSESCVTMLNEYCSKKENMNSIVTVNPCKNSTNNHEEYRKVLCSKLVNRIKEQCPKLSNETMKVYKNLEEKQREFENIKKEAKKAMEEAKVILSTHEKTNNTLRNNIISNISKPLIERPNKRTSTIRFKLIKREDIKAQVAKKEGIAFDLVAHMFDIYLDLKEICNHLSEDCKFKKECDYELLCKKMRSICTGLELLEITPQVTKTITQNITITEKTTTTKTMIIIEETKSTKIKEKTFTKKKVCTSIFTTNIQITHTSTHTSTSTQTSIHTNISTQISTVTSTVMSTKLCNLTEYITMTQNELENLKPSEGLRIDGWNIIKRILLTIIISTMI</sequence>
<keyword evidence="3" id="KW-1185">Reference proteome</keyword>
<name>A0A0W4ZIZ5_PNEJ7</name>
<dbReference type="InterPro" id="IPR003330">
    <property type="entry name" value="MSG"/>
</dbReference>
<evidence type="ECO:0000313" key="3">
    <source>
        <dbReference type="Proteomes" id="UP000053447"/>
    </source>
</evidence>